<evidence type="ECO:0000313" key="3">
    <source>
        <dbReference type="Proteomes" id="UP000663854"/>
    </source>
</evidence>
<evidence type="ECO:0008006" key="5">
    <source>
        <dbReference type="Google" id="ProtNLM"/>
    </source>
</evidence>
<organism evidence="1 3">
    <name type="scientific">Rotaria sordida</name>
    <dbReference type="NCBI Taxonomy" id="392033"/>
    <lineage>
        <taxon>Eukaryota</taxon>
        <taxon>Metazoa</taxon>
        <taxon>Spiralia</taxon>
        <taxon>Gnathifera</taxon>
        <taxon>Rotifera</taxon>
        <taxon>Eurotatoria</taxon>
        <taxon>Bdelloidea</taxon>
        <taxon>Philodinida</taxon>
        <taxon>Philodinidae</taxon>
        <taxon>Rotaria</taxon>
    </lineage>
</organism>
<dbReference type="SUPFAM" id="SSF51695">
    <property type="entry name" value="PLC-like phosphodiesterases"/>
    <property type="match status" value="1"/>
</dbReference>
<dbReference type="Gene3D" id="3.20.20.190">
    <property type="entry name" value="Phosphatidylinositol (PI) phosphodiesterase"/>
    <property type="match status" value="1"/>
</dbReference>
<keyword evidence="4" id="KW-1185">Reference proteome</keyword>
<dbReference type="GO" id="GO:0006629">
    <property type="term" value="P:lipid metabolic process"/>
    <property type="evidence" value="ECO:0007669"/>
    <property type="project" value="InterPro"/>
</dbReference>
<comment type="caution">
    <text evidence="1">The sequence shown here is derived from an EMBL/GenBank/DDBJ whole genome shotgun (WGS) entry which is preliminary data.</text>
</comment>
<evidence type="ECO:0000313" key="2">
    <source>
        <dbReference type="EMBL" id="CAF0956199.1"/>
    </source>
</evidence>
<dbReference type="EMBL" id="CAJNOL010000241">
    <property type="protein sequence ID" value="CAF0956199.1"/>
    <property type="molecule type" value="Genomic_DNA"/>
</dbReference>
<proteinExistence type="predicted"/>
<dbReference type="AlphaFoldDB" id="A0A814ARB7"/>
<dbReference type="Proteomes" id="UP000663854">
    <property type="component" value="Unassembled WGS sequence"/>
</dbReference>
<dbReference type="InterPro" id="IPR051057">
    <property type="entry name" value="PI-PLC_domain"/>
</dbReference>
<accession>A0A814ARB7</accession>
<dbReference type="InterPro" id="IPR017946">
    <property type="entry name" value="PLC-like_Pdiesterase_TIM-brl"/>
</dbReference>
<protein>
    <recommendedName>
        <fullName evidence="5">Phosphatidylinositol-specific phospholipase C X domain-containing protein</fullName>
    </recommendedName>
</protein>
<evidence type="ECO:0000313" key="4">
    <source>
        <dbReference type="Proteomes" id="UP000663870"/>
    </source>
</evidence>
<dbReference type="PANTHER" id="PTHR13593">
    <property type="match status" value="1"/>
</dbReference>
<dbReference type="PANTHER" id="PTHR13593:SF113">
    <property type="entry name" value="SI:DKEY-266F7.9"/>
    <property type="match status" value="1"/>
</dbReference>
<name>A0A814ARB7_9BILA</name>
<dbReference type="Proteomes" id="UP000663870">
    <property type="component" value="Unassembled WGS sequence"/>
</dbReference>
<evidence type="ECO:0000313" key="1">
    <source>
        <dbReference type="EMBL" id="CAF0918563.1"/>
    </source>
</evidence>
<gene>
    <name evidence="2" type="ORF">JXQ802_LOCUS11951</name>
    <name evidence="1" type="ORF">PYM288_LOCUS10402</name>
</gene>
<dbReference type="PROSITE" id="PS50007">
    <property type="entry name" value="PIPLC_X_DOMAIN"/>
    <property type="match status" value="1"/>
</dbReference>
<dbReference type="EMBL" id="CAJNOH010000162">
    <property type="protein sequence ID" value="CAF0918563.1"/>
    <property type="molecule type" value="Genomic_DNA"/>
</dbReference>
<sequence>MTAACCASNTDLSVPREKHIEWITNLPASLHDEPISKLAIPGSHNSFAYDLTRTAGPDLSVGLRRFLPLIGCFIKRWSVTQKETFIGQLETGIRYFDLRVCRMTDKASNQTSQFTFTHGLLGCLVADDNNDIFIRENIIERFLLSCE</sequence>
<reference evidence="1" key="1">
    <citation type="submission" date="2021-02" db="EMBL/GenBank/DDBJ databases">
        <authorList>
            <person name="Nowell W R."/>
        </authorList>
    </citation>
    <scope>NUCLEOTIDE SEQUENCE</scope>
</reference>
<dbReference type="GO" id="GO:0008081">
    <property type="term" value="F:phosphoric diester hydrolase activity"/>
    <property type="evidence" value="ECO:0007669"/>
    <property type="project" value="InterPro"/>
</dbReference>